<dbReference type="AlphaFoldDB" id="A0AAF5RWQ5"/>
<dbReference type="WBParaSite" id="mrna-Wban_08053">
    <property type="protein sequence ID" value="mrna-Wban_08053"/>
    <property type="gene ID" value="Wban_08053"/>
</dbReference>
<evidence type="ECO:0000313" key="1">
    <source>
        <dbReference type="Proteomes" id="UP000093561"/>
    </source>
</evidence>
<name>A0AAF5RWQ5_WUCBA</name>
<reference evidence="1" key="2">
    <citation type="journal article" date="2016" name="Mol. Ecol.">
        <title>Population genomics of the filarial nematode parasite Wuchereria bancrofti from mosquitoes.</title>
        <authorList>
            <person name="Small S.T."/>
            <person name="Reimer L.J."/>
            <person name="Tisch D.J."/>
            <person name="King C.L."/>
            <person name="Christensen B.M."/>
            <person name="Siba P.M."/>
            <person name="Kazura J.W."/>
            <person name="Serre D."/>
            <person name="Zimmerman P.A."/>
        </authorList>
    </citation>
    <scope>NUCLEOTIDE SEQUENCE</scope>
    <source>
        <strain evidence="1">pt0022</strain>
    </source>
</reference>
<reference evidence="1" key="1">
    <citation type="submission" date="2015-03" db="EMBL/GenBank/DDBJ databases">
        <title>Wuchereria bancrofti Genome Sequencing Papua New Guinea Strain.</title>
        <authorList>
            <person name="Small S.T."/>
            <person name="Serre D."/>
            <person name="Zimmerman P.A."/>
        </authorList>
    </citation>
    <scope>NUCLEOTIDE SEQUENCE [LARGE SCALE GENOMIC DNA]</scope>
    <source>
        <strain evidence="1">pt0022</strain>
    </source>
</reference>
<protein>
    <submittedName>
        <fullName evidence="2">Uncharacterized protein</fullName>
    </submittedName>
</protein>
<sequence>MRSSVLVRDRMDCNFVVMLIHLVELALELVKRPKVAFYLNFAMKVLNLPGMHRSLLVV</sequence>
<organism evidence="1 2">
    <name type="scientific">Wuchereria bancrofti</name>
    <dbReference type="NCBI Taxonomy" id="6293"/>
    <lineage>
        <taxon>Eukaryota</taxon>
        <taxon>Metazoa</taxon>
        <taxon>Ecdysozoa</taxon>
        <taxon>Nematoda</taxon>
        <taxon>Chromadorea</taxon>
        <taxon>Rhabditida</taxon>
        <taxon>Spirurina</taxon>
        <taxon>Spiruromorpha</taxon>
        <taxon>Filarioidea</taxon>
        <taxon>Onchocercidae</taxon>
        <taxon>Wuchereria</taxon>
    </lineage>
</organism>
<accession>A0AAF5RWQ5</accession>
<reference evidence="2" key="3">
    <citation type="submission" date="2024-02" db="UniProtKB">
        <authorList>
            <consortium name="WormBaseParasite"/>
        </authorList>
    </citation>
    <scope>IDENTIFICATION</scope>
    <source>
        <strain evidence="2">pt0022</strain>
    </source>
</reference>
<proteinExistence type="predicted"/>
<dbReference type="Proteomes" id="UP000093561">
    <property type="component" value="Unassembled WGS sequence"/>
</dbReference>
<evidence type="ECO:0000313" key="2">
    <source>
        <dbReference type="WBParaSite" id="mrna-Wban_08053"/>
    </source>
</evidence>